<proteinExistence type="predicted"/>
<dbReference type="Proteomes" id="UP001157461">
    <property type="component" value="Unassembled WGS sequence"/>
</dbReference>
<evidence type="ECO:0000313" key="1">
    <source>
        <dbReference type="EMBL" id="MDH4764264.1"/>
    </source>
</evidence>
<comment type="caution">
    <text evidence="1">The sequence shown here is derived from an EMBL/GenBank/DDBJ whole genome shotgun (WGS) entry which is preliminary data.</text>
</comment>
<reference evidence="1 2" key="1">
    <citation type="submission" date="2022-10" db="EMBL/GenBank/DDBJ databases">
        <title>A novel Pseudomonas species, isolated from Passiflora incarnata leaves.</title>
        <authorList>
            <person name="Cueva-Yesquen L.G."/>
            <person name="Fantinatti-Garboggini F."/>
        </authorList>
    </citation>
    <scope>NUCLEOTIDE SEQUENCE [LARGE SCALE GENOMIC DNA]</scope>
    <source>
        <strain evidence="1 2">CBMAI 2609</strain>
    </source>
</reference>
<keyword evidence="2" id="KW-1185">Reference proteome</keyword>
<name>A0ABT6IJN9_9PSED</name>
<dbReference type="EMBL" id="JAPDIQ010000006">
    <property type="protein sequence ID" value="MDH4764264.1"/>
    <property type="molecule type" value="Genomic_DNA"/>
</dbReference>
<gene>
    <name evidence="1" type="ORF">OMP44_15345</name>
</gene>
<dbReference type="RefSeq" id="WP_256326465.1">
    <property type="nucleotide sequence ID" value="NZ_JAPDIQ010000006.1"/>
</dbReference>
<organism evidence="1 2">
    <name type="scientific">Pseudomonas flavocrustae</name>
    <dbReference type="NCBI Taxonomy" id="2991719"/>
    <lineage>
        <taxon>Bacteria</taxon>
        <taxon>Pseudomonadati</taxon>
        <taxon>Pseudomonadota</taxon>
        <taxon>Gammaproteobacteria</taxon>
        <taxon>Pseudomonadales</taxon>
        <taxon>Pseudomonadaceae</taxon>
        <taxon>Pseudomonas</taxon>
    </lineage>
</organism>
<sequence length="43" mass="4734">MKYLLVFAICTAIAQFTIVPSFKTAPVAQQLRAHQQAIEEAGQ</sequence>
<evidence type="ECO:0000313" key="2">
    <source>
        <dbReference type="Proteomes" id="UP001157461"/>
    </source>
</evidence>
<protein>
    <submittedName>
        <fullName evidence="1">Uncharacterized protein</fullName>
    </submittedName>
</protein>
<accession>A0ABT6IJN9</accession>